<dbReference type="Pfam" id="PF01969">
    <property type="entry name" value="Ni_insertion"/>
    <property type="match status" value="1"/>
</dbReference>
<sequence>MTKSLYLDCHAGIAGDMLLSALVDLGADTTYIIDNLKSLPLNDFDLHFSKKDKSGIQALTLTIDFTEAHHHRKAKDIYNIINNSSLPQRVKERSISVFDVIAQAEAKIHGMNVDDVHFHEVGAMDSIIDIIGSCLALEQLEIDNIYASPIPTGHGKIQIAHGIYPIPAPATAEILTGIPLAHFDVADELTTPTGAGFIKALIKDIGPMPSLTINNIGYGGGNKDFDFPNIIRVIEFIESTDIQSTSVPSTDDTPKHVQQLECQIDDMTAESLGFLLQQLFDNGALDAYYTPIIMKKSRPATLLTVICSIEDTNYFEDYILQNTSTLGVRSLSVNRQTLLRQFQSLTTKYGEITIKLGLLNNQIIKAKPEFEDVKRAAIQTNKPFMHVYQDIESDIYQHILTS</sequence>
<evidence type="ECO:0000313" key="3">
    <source>
        <dbReference type="EMBL" id="RIP37055.1"/>
    </source>
</evidence>
<dbReference type="InterPro" id="IPR002822">
    <property type="entry name" value="Ni_insertion"/>
</dbReference>
<dbReference type="PANTHER" id="PTHR36566">
    <property type="entry name" value="NICKEL INSERTION PROTEIN-RELATED"/>
    <property type="match status" value="1"/>
</dbReference>
<dbReference type="RefSeq" id="WP_119483870.1">
    <property type="nucleotide sequence ID" value="NZ_QYJN01000001.1"/>
</dbReference>
<dbReference type="NCBIfam" id="TIGR00299">
    <property type="entry name" value="nickel pincer cofactor biosynthesis protein LarC"/>
    <property type="match status" value="1"/>
</dbReference>
<dbReference type="EMBL" id="QYJN01000001">
    <property type="protein sequence ID" value="RIP37055.1"/>
    <property type="molecule type" value="Genomic_DNA"/>
</dbReference>
<dbReference type="Proteomes" id="UP000265541">
    <property type="component" value="Unassembled WGS sequence"/>
</dbReference>
<reference evidence="3 4" key="1">
    <citation type="journal article" date="2016" name="Front. Microbiol.">
        <title>Comprehensive Phylogenetic Analysis of Bovine Non-aureus Staphylococci Species Based on Whole-Genome Sequencing.</title>
        <authorList>
            <person name="Naushad S."/>
            <person name="Barkema H.W."/>
            <person name="Luby C."/>
            <person name="Condas L.A."/>
            <person name="Nobrega D.B."/>
            <person name="Carson D.A."/>
            <person name="De Buck J."/>
        </authorList>
    </citation>
    <scope>NUCLEOTIDE SEQUENCE [LARGE SCALE GENOMIC DNA]</scope>
    <source>
        <strain evidence="3 4">SNUC 4781</strain>
    </source>
</reference>
<dbReference type="OrthoDB" id="9765625at2"/>
<comment type="function">
    <text evidence="2">Involved in the biosynthesis of a nickel-pincer cofactor ((SCS)Ni(II) pincer complex). Binds Ni(2+), and functions in nickel delivery to pyridinium-3,5-bisthiocarboxylic acid mononucleotide (P2TMN), to form the mature cofactor. Is thus probably required for the activation of nickel-pincer cofactor-dependent enzymes.</text>
</comment>
<dbReference type="Gene3D" id="3.10.20.300">
    <property type="entry name" value="mk0293 like domain"/>
    <property type="match status" value="1"/>
</dbReference>
<comment type="catalytic activity">
    <reaction evidence="2">
        <text>Ni(II)-pyridinium-3,5-bisthiocarboxylate mononucleotide = pyridinium-3,5-bisthiocarboxylate mononucleotide + Ni(2+)</text>
        <dbReference type="Rhea" id="RHEA:54784"/>
        <dbReference type="ChEBI" id="CHEBI:49786"/>
        <dbReference type="ChEBI" id="CHEBI:137372"/>
        <dbReference type="ChEBI" id="CHEBI:137373"/>
        <dbReference type="EC" id="4.99.1.12"/>
    </reaction>
</comment>
<comment type="caution">
    <text evidence="3">The sequence shown here is derived from an EMBL/GenBank/DDBJ whole genome shotgun (WGS) entry which is preliminary data.</text>
</comment>
<keyword evidence="2" id="KW-0456">Lyase</keyword>
<proteinExistence type="inferred from homology"/>
<evidence type="ECO:0000313" key="4">
    <source>
        <dbReference type="Proteomes" id="UP000265541"/>
    </source>
</evidence>
<dbReference type="GO" id="GO:0016829">
    <property type="term" value="F:lyase activity"/>
    <property type="evidence" value="ECO:0007669"/>
    <property type="project" value="UniProtKB-UniRule"/>
</dbReference>
<dbReference type="AlphaFoldDB" id="A0A3A0VUF9"/>
<accession>A0A3A0VUF9</accession>
<organism evidence="3 4">
    <name type="scientific">Staphylococcus gallinarum</name>
    <dbReference type="NCBI Taxonomy" id="1293"/>
    <lineage>
        <taxon>Bacteria</taxon>
        <taxon>Bacillati</taxon>
        <taxon>Bacillota</taxon>
        <taxon>Bacilli</taxon>
        <taxon>Bacillales</taxon>
        <taxon>Staphylococcaceae</taxon>
        <taxon>Staphylococcus</taxon>
    </lineage>
</organism>
<name>A0A3A0VUF9_STAGA</name>
<protein>
    <recommendedName>
        <fullName evidence="2">Pyridinium-3,5-bisthiocarboxylic acid mononucleotide nickel insertion protein</fullName>
        <shortName evidence="2">P2TMN nickel insertion protein</shortName>
        <ecNumber evidence="2">4.99.1.12</ecNumber>
    </recommendedName>
    <alternativeName>
        <fullName evidence="2">Nickel-pincer cofactor biosynthesis protein LarC</fullName>
    </alternativeName>
</protein>
<gene>
    <name evidence="2 3" type="primary">larC</name>
    <name evidence="3" type="ORF">BUZ14_00490</name>
</gene>
<evidence type="ECO:0000256" key="2">
    <source>
        <dbReference type="HAMAP-Rule" id="MF_01074"/>
    </source>
</evidence>
<dbReference type="GO" id="GO:0016151">
    <property type="term" value="F:nickel cation binding"/>
    <property type="evidence" value="ECO:0007669"/>
    <property type="project" value="UniProtKB-UniRule"/>
</dbReference>
<comment type="similarity">
    <text evidence="2">Belongs to the LarC family.</text>
</comment>
<dbReference type="HAMAP" id="MF_01074">
    <property type="entry name" value="LarC"/>
    <property type="match status" value="1"/>
</dbReference>
<dbReference type="GO" id="GO:0051604">
    <property type="term" value="P:protein maturation"/>
    <property type="evidence" value="ECO:0007669"/>
    <property type="project" value="UniProtKB-UniRule"/>
</dbReference>
<evidence type="ECO:0000256" key="1">
    <source>
        <dbReference type="ARBA" id="ARBA00022596"/>
    </source>
</evidence>
<dbReference type="Gene3D" id="3.30.70.1380">
    <property type="entry name" value="Transcriptional regulatory protein pf0864 domain like"/>
    <property type="match status" value="1"/>
</dbReference>
<keyword evidence="1 2" id="KW-0533">Nickel</keyword>
<dbReference type="EC" id="4.99.1.12" evidence="2"/>
<dbReference type="PANTHER" id="PTHR36566:SF1">
    <property type="entry name" value="PYRIDINIUM-3,5-BISTHIOCARBOXYLIC ACID MONONUCLEOTIDE NICKEL INSERTION PROTEIN"/>
    <property type="match status" value="1"/>
</dbReference>